<evidence type="ECO:0000313" key="1">
    <source>
        <dbReference type="EMBL" id="SUZ98605.1"/>
    </source>
</evidence>
<name>A0A381S3D0_9ZZZZ</name>
<accession>A0A381S3D0</accession>
<dbReference type="AlphaFoldDB" id="A0A381S3D0"/>
<gene>
    <name evidence="1" type="ORF">METZ01_LOCUS51459</name>
</gene>
<dbReference type="EMBL" id="UINC01002620">
    <property type="protein sequence ID" value="SUZ98605.1"/>
    <property type="molecule type" value="Genomic_DNA"/>
</dbReference>
<protein>
    <submittedName>
        <fullName evidence="1">Uncharacterized protein</fullName>
    </submittedName>
</protein>
<proteinExistence type="predicted"/>
<organism evidence="1">
    <name type="scientific">marine metagenome</name>
    <dbReference type="NCBI Taxonomy" id="408172"/>
    <lineage>
        <taxon>unclassified sequences</taxon>
        <taxon>metagenomes</taxon>
        <taxon>ecological metagenomes</taxon>
    </lineage>
</organism>
<sequence length="269" mass="30432">MGRRIVRVDLDAGSQVRNSLAGLAGKMQRHTEHEEGISMIRLDLKRALETLDCPWQLATHSVDAPESTKSASIVRFNRLQPFEKTPGLGGLLLRQVYLAENTKCYYQHLVGNIRITEDFHNFFHRLYGALQITRLPCCKTLVVTSTRLLDVTADHNDRAHFVGGDRKNQNALVRHIAFLLESHSILRTSDQLRMRKGPVFLAIEVTLRSFLTGFPTSSIEATTGRERRPSISIGILDYDEHTGYWLSILINYFPLHQGRSVTLLGATCH</sequence>
<reference evidence="1" key="1">
    <citation type="submission" date="2018-05" db="EMBL/GenBank/DDBJ databases">
        <authorList>
            <person name="Lanie J.A."/>
            <person name="Ng W.-L."/>
            <person name="Kazmierczak K.M."/>
            <person name="Andrzejewski T.M."/>
            <person name="Davidsen T.M."/>
            <person name="Wayne K.J."/>
            <person name="Tettelin H."/>
            <person name="Glass J.I."/>
            <person name="Rusch D."/>
            <person name="Podicherti R."/>
            <person name="Tsui H.-C.T."/>
            <person name="Winkler M.E."/>
        </authorList>
    </citation>
    <scope>NUCLEOTIDE SEQUENCE</scope>
</reference>